<evidence type="ECO:0000313" key="5">
    <source>
        <dbReference type="EMBL" id="VAX30648.1"/>
    </source>
</evidence>
<dbReference type="InterPro" id="IPR001911">
    <property type="entry name" value="Ribosomal_bS21"/>
</dbReference>
<gene>
    <name evidence="5" type="ORF">MNBD_NITROSPIRAE02-209</name>
    <name evidence="6" type="ORF">MNBD_NITROSPIRAE03-1057</name>
</gene>
<dbReference type="NCBIfam" id="TIGR00030">
    <property type="entry name" value="S21p"/>
    <property type="match status" value="1"/>
</dbReference>
<comment type="similarity">
    <text evidence="1">Belongs to the bacterial ribosomal protein bS21 family.</text>
</comment>
<evidence type="ECO:0000313" key="6">
    <source>
        <dbReference type="EMBL" id="VAX34522.1"/>
    </source>
</evidence>
<dbReference type="PANTHER" id="PTHR21109">
    <property type="entry name" value="MITOCHONDRIAL 28S RIBOSOMAL PROTEIN S21"/>
    <property type="match status" value="1"/>
</dbReference>
<dbReference type="AlphaFoldDB" id="A0A3B1D3U5"/>
<dbReference type="PRINTS" id="PR00976">
    <property type="entry name" value="RIBOSOMALS21"/>
</dbReference>
<keyword evidence="3" id="KW-0687">Ribonucleoprotein</keyword>
<dbReference type="EMBL" id="UOGI01000339">
    <property type="protein sequence ID" value="VAX34522.1"/>
    <property type="molecule type" value="Genomic_DNA"/>
</dbReference>
<dbReference type="HAMAP" id="MF_00358">
    <property type="entry name" value="Ribosomal_bS21"/>
    <property type="match status" value="1"/>
</dbReference>
<dbReference type="EMBL" id="UOGH01000173">
    <property type="protein sequence ID" value="VAX30648.1"/>
    <property type="molecule type" value="Genomic_DNA"/>
</dbReference>
<dbReference type="GO" id="GO:0005840">
    <property type="term" value="C:ribosome"/>
    <property type="evidence" value="ECO:0007669"/>
    <property type="project" value="UniProtKB-KW"/>
</dbReference>
<evidence type="ECO:0000256" key="3">
    <source>
        <dbReference type="ARBA" id="ARBA00023274"/>
    </source>
</evidence>
<dbReference type="GO" id="GO:1990904">
    <property type="term" value="C:ribonucleoprotein complex"/>
    <property type="evidence" value="ECO:0007669"/>
    <property type="project" value="UniProtKB-KW"/>
</dbReference>
<proteinExistence type="inferred from homology"/>
<dbReference type="GO" id="GO:0006412">
    <property type="term" value="P:translation"/>
    <property type="evidence" value="ECO:0007669"/>
    <property type="project" value="InterPro"/>
</dbReference>
<protein>
    <submittedName>
        <fullName evidence="5">SSU ribosomal protein S21p</fullName>
    </submittedName>
</protein>
<evidence type="ECO:0000256" key="1">
    <source>
        <dbReference type="ARBA" id="ARBA00006640"/>
    </source>
</evidence>
<dbReference type="InterPro" id="IPR038380">
    <property type="entry name" value="Ribosomal_bS21_sf"/>
</dbReference>
<sequence>MEIRVNGHIDKAIRLLKRVAEKEGLFRELKKRRFYEKPSVKKRRKQREAQKRRIKNARMRRQYK</sequence>
<feature type="region of interest" description="Disordered" evidence="4">
    <location>
        <begin position="37"/>
        <end position="64"/>
    </location>
</feature>
<dbReference type="Gene3D" id="1.20.5.1150">
    <property type="entry name" value="Ribosomal protein S8"/>
    <property type="match status" value="1"/>
</dbReference>
<dbReference type="Pfam" id="PF01165">
    <property type="entry name" value="Ribosomal_S21"/>
    <property type="match status" value="1"/>
</dbReference>
<name>A0A3B1D3U5_9ZZZZ</name>
<dbReference type="PANTHER" id="PTHR21109:SF0">
    <property type="entry name" value="SMALL RIBOSOMAL SUBUNIT PROTEIN BS21M"/>
    <property type="match status" value="1"/>
</dbReference>
<dbReference type="GO" id="GO:0003735">
    <property type="term" value="F:structural constituent of ribosome"/>
    <property type="evidence" value="ECO:0007669"/>
    <property type="project" value="InterPro"/>
</dbReference>
<accession>A0A3B1D3U5</accession>
<evidence type="ECO:0000256" key="2">
    <source>
        <dbReference type="ARBA" id="ARBA00022980"/>
    </source>
</evidence>
<reference evidence="5" key="1">
    <citation type="submission" date="2018-06" db="EMBL/GenBank/DDBJ databases">
        <authorList>
            <person name="Zhirakovskaya E."/>
        </authorList>
    </citation>
    <scope>NUCLEOTIDE SEQUENCE</scope>
</reference>
<evidence type="ECO:0000256" key="4">
    <source>
        <dbReference type="SAM" id="MobiDB-lite"/>
    </source>
</evidence>
<organism evidence="5">
    <name type="scientific">hydrothermal vent metagenome</name>
    <dbReference type="NCBI Taxonomy" id="652676"/>
    <lineage>
        <taxon>unclassified sequences</taxon>
        <taxon>metagenomes</taxon>
        <taxon>ecological metagenomes</taxon>
    </lineage>
</organism>
<keyword evidence="2 5" id="KW-0689">Ribosomal protein</keyword>